<feature type="compositionally biased region" description="Polar residues" evidence="1">
    <location>
        <begin position="53"/>
        <end position="65"/>
    </location>
</feature>
<proteinExistence type="predicted"/>
<evidence type="ECO:0000313" key="4">
    <source>
        <dbReference type="Proteomes" id="UP000589620"/>
    </source>
</evidence>
<keyword evidence="4" id="KW-1185">Reference proteome</keyword>
<feature type="compositionally biased region" description="Low complexity" evidence="1">
    <location>
        <begin position="42"/>
        <end position="52"/>
    </location>
</feature>
<keyword evidence="2" id="KW-0472">Membrane</keyword>
<protein>
    <submittedName>
        <fullName evidence="3">Uncharacterized protein</fullName>
    </submittedName>
</protein>
<dbReference type="RefSeq" id="WP_179457397.1">
    <property type="nucleotide sequence ID" value="NZ_BAAAPX010000001.1"/>
</dbReference>
<dbReference type="AlphaFoldDB" id="A0A852T2U1"/>
<accession>A0A852T2U1</accession>
<organism evidence="3 4">
    <name type="scientific">Leifsonia soli</name>
    <dbReference type="NCBI Taxonomy" id="582665"/>
    <lineage>
        <taxon>Bacteria</taxon>
        <taxon>Bacillati</taxon>
        <taxon>Actinomycetota</taxon>
        <taxon>Actinomycetes</taxon>
        <taxon>Micrococcales</taxon>
        <taxon>Microbacteriaceae</taxon>
        <taxon>Leifsonia</taxon>
    </lineage>
</organism>
<comment type="caution">
    <text evidence="3">The sequence shown here is derived from an EMBL/GenBank/DDBJ whole genome shotgun (WGS) entry which is preliminary data.</text>
</comment>
<feature type="compositionally biased region" description="Pro residues" evidence="1">
    <location>
        <begin position="86"/>
        <end position="113"/>
    </location>
</feature>
<reference evidence="3 4" key="1">
    <citation type="submission" date="2020-07" db="EMBL/GenBank/DDBJ databases">
        <title>Sequencing the genomes of 1000 actinobacteria strains.</title>
        <authorList>
            <person name="Klenk H.-P."/>
        </authorList>
    </citation>
    <scope>NUCLEOTIDE SEQUENCE [LARGE SCALE GENOMIC DNA]</scope>
    <source>
        <strain evidence="3 4">DSM 23871</strain>
    </source>
</reference>
<feature type="region of interest" description="Disordered" evidence="1">
    <location>
        <begin position="1"/>
        <end position="125"/>
    </location>
</feature>
<keyword evidence="2" id="KW-0812">Transmembrane</keyword>
<feature type="compositionally biased region" description="Low complexity" evidence="1">
    <location>
        <begin position="115"/>
        <end position="125"/>
    </location>
</feature>
<evidence type="ECO:0000313" key="3">
    <source>
        <dbReference type="EMBL" id="NYD75497.1"/>
    </source>
</evidence>
<evidence type="ECO:0000256" key="1">
    <source>
        <dbReference type="SAM" id="MobiDB-lite"/>
    </source>
</evidence>
<evidence type="ECO:0000256" key="2">
    <source>
        <dbReference type="SAM" id="Phobius"/>
    </source>
</evidence>
<feature type="transmembrane region" description="Helical" evidence="2">
    <location>
        <begin position="149"/>
        <end position="173"/>
    </location>
</feature>
<dbReference type="Proteomes" id="UP000589620">
    <property type="component" value="Unassembled WGS sequence"/>
</dbReference>
<dbReference type="EMBL" id="JACCBJ010000001">
    <property type="protein sequence ID" value="NYD75497.1"/>
    <property type="molecule type" value="Genomic_DNA"/>
</dbReference>
<gene>
    <name evidence="3" type="ORF">BJ963_003016</name>
</gene>
<sequence length="306" mass="31227">MSPDEAAELLGVSPSATRDDVERTYQTRLAEAGGDTQRRDALTAARGALVAASTWQPPSAQNAPTQPYPPQGAPTSPYPAQGAPSQPYPPQSYPPHGAPPQPYASQPQPPFAGRPPYGAPGHAATGGPYAGAYQGYPPPPPRNRMSTGAIVGITVGGIVGGLAILLVAVLVMVSIGAGASRIAQAGSTASASPYESDPGGGSSGDPSDEPTQEPSDPGFGDAVDDYDVDGVHVHYVDGWTFELTPGQTCAGATVMATFADTPDGETLDSWSTTVDLEAGVPYELTIPDDASDYDYVGIESVQCGQA</sequence>
<name>A0A852T2U1_9MICO</name>
<keyword evidence="2" id="KW-1133">Transmembrane helix</keyword>
<feature type="region of interest" description="Disordered" evidence="1">
    <location>
        <begin position="184"/>
        <end position="223"/>
    </location>
</feature>